<organism evidence="2 3">
    <name type="scientific">Borborobacter arsenicus</name>
    <dbReference type="NCBI Taxonomy" id="1851146"/>
    <lineage>
        <taxon>Bacteria</taxon>
        <taxon>Pseudomonadati</taxon>
        <taxon>Pseudomonadota</taxon>
        <taxon>Alphaproteobacteria</taxon>
        <taxon>Hyphomicrobiales</taxon>
        <taxon>Phyllobacteriaceae</taxon>
        <taxon>Borborobacter</taxon>
    </lineage>
</organism>
<dbReference type="RefSeq" id="WP_128628284.1">
    <property type="nucleotide sequence ID" value="NZ_RKST01000027.1"/>
</dbReference>
<accession>A0A432V1L2</accession>
<sequence length="153" mass="17111">MMTIDVESAARFIAECTGWKATNLTIQKILYLSQVVHLGRTGERLVDTDFEAWDYGPVAPELYRQLKGFGSKPIPEAVFWQARNISAKPAAETLREACQHLGKKSGGDLIKNTHWSGGAWAKRYIPGANVRISAEDMLDEYRNRVRRSSSQAA</sequence>
<dbReference type="EMBL" id="RKST01000027">
    <property type="protein sequence ID" value="RUM95932.1"/>
    <property type="molecule type" value="Genomic_DNA"/>
</dbReference>
<protein>
    <submittedName>
        <fullName evidence="2">DUF4065 domain-containing protein</fullName>
    </submittedName>
</protein>
<reference evidence="2 3" key="1">
    <citation type="submission" date="2018-11" db="EMBL/GenBank/DDBJ databases">
        <title>Pseudaminobacter arsenicus sp. nov., an arsenic-resistant bacterium isolated from arsenic-rich aquifers.</title>
        <authorList>
            <person name="Mu Y."/>
        </authorList>
    </citation>
    <scope>NUCLEOTIDE SEQUENCE [LARGE SCALE GENOMIC DNA]</scope>
    <source>
        <strain evidence="2 3">CB3</strain>
    </source>
</reference>
<dbReference type="Proteomes" id="UP000281647">
    <property type="component" value="Unassembled WGS sequence"/>
</dbReference>
<dbReference type="AlphaFoldDB" id="A0A432V1L2"/>
<dbReference type="OrthoDB" id="9799173at2"/>
<proteinExistence type="predicted"/>
<feature type="domain" description="Antitoxin SocA-like Panacea" evidence="1">
    <location>
        <begin position="26"/>
        <end position="120"/>
    </location>
</feature>
<evidence type="ECO:0000313" key="2">
    <source>
        <dbReference type="EMBL" id="RUM95932.1"/>
    </source>
</evidence>
<evidence type="ECO:0000313" key="3">
    <source>
        <dbReference type="Proteomes" id="UP000281647"/>
    </source>
</evidence>
<evidence type="ECO:0000259" key="1">
    <source>
        <dbReference type="Pfam" id="PF13274"/>
    </source>
</evidence>
<comment type="caution">
    <text evidence="2">The sequence shown here is derived from an EMBL/GenBank/DDBJ whole genome shotgun (WGS) entry which is preliminary data.</text>
</comment>
<keyword evidence="3" id="KW-1185">Reference proteome</keyword>
<dbReference type="InterPro" id="IPR025272">
    <property type="entry name" value="SocA_Panacea"/>
</dbReference>
<dbReference type="Pfam" id="PF13274">
    <property type="entry name" value="SocA_Panacea"/>
    <property type="match status" value="1"/>
</dbReference>
<name>A0A432V1L2_9HYPH</name>
<gene>
    <name evidence="2" type="ORF">EET67_20645</name>
</gene>